<dbReference type="OrthoDB" id="7031910at2"/>
<organism evidence="1 2">
    <name type="scientific">Pseudomonas tructae</name>
    <dbReference type="NCBI Taxonomy" id="2518644"/>
    <lineage>
        <taxon>Bacteria</taxon>
        <taxon>Pseudomonadati</taxon>
        <taxon>Pseudomonadota</taxon>
        <taxon>Gammaproteobacteria</taxon>
        <taxon>Pseudomonadales</taxon>
        <taxon>Pseudomonadaceae</taxon>
        <taxon>Pseudomonas</taxon>
    </lineage>
</organism>
<keyword evidence="2" id="KW-1185">Reference proteome</keyword>
<dbReference type="KEGG" id="ptk:EXN22_00580"/>
<protein>
    <submittedName>
        <fullName evidence="1">Uncharacterized protein</fullName>
    </submittedName>
</protein>
<sequence length="59" mass="6395">MVYLLADEIAAHTMLLLLPPLGHVDSIKCAALHAWAKLFSLQLESSVDAAQSVADIYTK</sequence>
<name>A0A411MQF3_9PSED</name>
<dbReference type="AlphaFoldDB" id="A0A411MQF3"/>
<dbReference type="EMBL" id="CP035952">
    <property type="protein sequence ID" value="QBF28998.1"/>
    <property type="molecule type" value="Genomic_DNA"/>
</dbReference>
<proteinExistence type="predicted"/>
<dbReference type="Proteomes" id="UP000291130">
    <property type="component" value="Chromosome"/>
</dbReference>
<reference evidence="1 2" key="1">
    <citation type="submission" date="2019-02" db="EMBL/GenBank/DDBJ databases">
        <title>Complete genome sequence of Pseudomonas sp. SNU WT1 isolated from rainbow trout.</title>
        <authorList>
            <person name="Oh W.T."/>
            <person name="Park S.C."/>
        </authorList>
    </citation>
    <scope>NUCLEOTIDE SEQUENCE [LARGE SCALE GENOMIC DNA]</scope>
    <source>
        <strain evidence="1 2">SNU WT1</strain>
    </source>
</reference>
<accession>A0A411MQF3</accession>
<gene>
    <name evidence="1" type="ORF">EXN22_00580</name>
</gene>
<evidence type="ECO:0000313" key="1">
    <source>
        <dbReference type="EMBL" id="QBF28998.1"/>
    </source>
</evidence>
<evidence type="ECO:0000313" key="2">
    <source>
        <dbReference type="Proteomes" id="UP000291130"/>
    </source>
</evidence>